<evidence type="ECO:0000313" key="2">
    <source>
        <dbReference type="EMBL" id="OII75107.1"/>
    </source>
</evidence>
<proteinExistence type="predicted"/>
<comment type="caution">
    <text evidence="2">The sequence shown here is derived from an EMBL/GenBank/DDBJ whole genome shotgun (WGS) entry which is preliminary data.</text>
</comment>
<reference evidence="2 3" key="1">
    <citation type="submission" date="2016-10" db="EMBL/GenBank/DDBJ databases">
        <title>Reductive evolution of mitochondrial metabolism and differential evolution of invasion-related proteins in Cryptosporidium.</title>
        <authorList>
            <person name="Liu S."/>
            <person name="Roellig D.M."/>
            <person name="Guo Y."/>
            <person name="Li N."/>
            <person name="Frace M.A."/>
            <person name="Tang K."/>
            <person name="Zhang L."/>
            <person name="Feng Y."/>
            <person name="Xiao L."/>
        </authorList>
    </citation>
    <scope>NUCLEOTIDE SEQUENCE [LARGE SCALE GENOMIC DNA]</scope>
    <source>
        <strain evidence="2">30847</strain>
    </source>
</reference>
<feature type="compositionally biased region" description="Polar residues" evidence="1">
    <location>
        <begin position="1578"/>
        <end position="1591"/>
    </location>
</feature>
<evidence type="ECO:0000256" key="1">
    <source>
        <dbReference type="SAM" id="MobiDB-lite"/>
    </source>
</evidence>
<keyword evidence="3" id="KW-1185">Reference proteome</keyword>
<name>A0A1J4MNS6_9CRYT</name>
<sequence>MSKPDYILPILKTSDYVKDKGLLISNLKNISIALSQLNKQVQLPILSLLISTKELVGKNCEVKTLIVNSILDCIRLAFPEFPRYFCIYESEISKVQNYNKATMKIKENKLYEYVVIGVIEQLDFLYKCLVNEISLHSKDDLVLSRYKYTLDRIYNNNQLLFFLFDGLVSNDIKKKLIILIFMKCMDLIGTMKDSNEIAIMAKWVVISMLRYSNDSTGKREMILLIMKDLSRNIIDKLSNMNNSASEDTLSIISDILNNLGPSSISFYTNNILQQVIIYINTDKYRDQNIKKKLSNKDSIYWWRSEEYTKIPEIIKYIKDYKSDIDVKLVVYEIISILHNIDTEFVQSTFSFIISDLDNINNKERLNNSKYIGKLILSYLVNSNNSVLRKRGIIDEDYSISKLLDIWLTCIDDKCLDISQNIFSIIYEVMKVYFNSERLVSVNLNKDIICKMVQACIDNVGNPHIIIRKIIIDIFSSILMYSNNYCILSKAKICEIKHYCLQRLCDNDRDVRFQCIKCMKIYKDEPNLINNLWYAWLISVKQDDFILRQIIENILLTSSATLLFMDKFLYDIENLNEWNYKDNEIKNNDKDSKSEVVHKIAIFFFQQRFKALSYFRQYLILRYATIYHQNYLPKNILNILENNISIILEKFSMFIFHCMEIQTQIKKVDVKQMLQDKARELIKNLDKVLKNTNLEDRNKNNHYIWYKLSIISGLSSCIEIQISEDLLSCKSGMMKVDFLQDYYNTSTLTDKQFESEGLSRLFMFTSPIYPYFSDYKLKYGLFKVFWLPSHFSLLENVEFHDLLQDEFEKMIIYFNTIVVMAQHCYLINAISSFINNKKKWDTIANLSDESASQEVMKIIERFTNINTIDIYKKYLDKTQNVGFESFYRLIKYIKSAFTSINLDHGLALNMEYKMVSNCFGTQTFQSNTCIIDIIMNNVFDNIFINSNESLALFWVYNLICNAFPYLNLKLQSLDRSENILKILKSSEDIKDKQKNKGKKEKFMAMLQLLCIESMSLIYEESSTTKDSLYIDLDKSPMSSDLCNQDQNLTHFSGLQILKCKKEIFLTLLRLLDQIKGKVIKKIIFKKDEIIEIFLTISIANIMLGKYFSKANNDTIMQLLDILTIISENIIYSEENTSISKSNGNKESNIKFLEQNIVSFIIETQFPTMQRASIYTGAMIMTLSFGQFLKYLCSSENDTWQIFQKKGNIEKLLGLVSLFFEYGSRDENSKKKNYEQESLINELIKVFSYLFFPPKGSDKSHGNFRSILTTKFGRTLSMHLIPIICIEFTKKIHENGKNTITLDMQNVLENITSTYIKSSCNSENIENLYFMMDYILSIFVYSISSKVFENDQINSLSNYFAYILWKQIDRIEGQSYFKNYSIMDIVNHCIALLENIRNYYDTRINNDIIYSNDTTEKICSSMQYHLAYFFINRNNPLQYRMIEDHAHSITKHWYYLLYNNKFNIPNNLFVKKSFKNSENSTEYQIVARFNENTENFANQVLQPNSIDKMWKKTTFSLKSNLKKYTNSDIKQHKRKIKAPFKVKKLKRSKLDANKENNFYNDSYSEESLESDNEDGDWRGSKNTSKSSNLVVNENQKLRRSSRIFNIQQAGSNIPIE</sequence>
<feature type="region of interest" description="Disordered" evidence="1">
    <location>
        <begin position="1561"/>
        <end position="1591"/>
    </location>
</feature>
<protein>
    <submittedName>
        <fullName evidence="2">Uncharacterized protein</fullName>
    </submittedName>
</protein>
<dbReference type="GeneID" id="92364653"/>
<gene>
    <name evidence="2" type="ORF">cand_004680</name>
</gene>
<accession>A0A1J4MNS6</accession>
<dbReference type="Proteomes" id="UP000186804">
    <property type="component" value="Unassembled WGS sequence"/>
</dbReference>
<feature type="compositionally biased region" description="Acidic residues" evidence="1">
    <location>
        <begin position="1561"/>
        <end position="1572"/>
    </location>
</feature>
<dbReference type="VEuPathDB" id="CryptoDB:cand_004680"/>
<dbReference type="EMBL" id="LRBS01000091">
    <property type="protein sequence ID" value="OII75107.1"/>
    <property type="molecule type" value="Genomic_DNA"/>
</dbReference>
<evidence type="ECO:0000313" key="3">
    <source>
        <dbReference type="Proteomes" id="UP000186804"/>
    </source>
</evidence>
<organism evidence="2 3">
    <name type="scientific">Cryptosporidium andersoni</name>
    <dbReference type="NCBI Taxonomy" id="117008"/>
    <lineage>
        <taxon>Eukaryota</taxon>
        <taxon>Sar</taxon>
        <taxon>Alveolata</taxon>
        <taxon>Apicomplexa</taxon>
        <taxon>Conoidasida</taxon>
        <taxon>Coccidia</taxon>
        <taxon>Eucoccidiorida</taxon>
        <taxon>Eimeriorina</taxon>
        <taxon>Cryptosporidiidae</taxon>
        <taxon>Cryptosporidium</taxon>
    </lineage>
</organism>
<dbReference type="OrthoDB" id="344144at2759"/>
<dbReference type="RefSeq" id="XP_067067377.1">
    <property type="nucleotide sequence ID" value="XM_067210711.1"/>
</dbReference>